<sequence length="267" mass="29562">MSICEATADLSARGLETKLDMQGPAYTALPLKVLEVGFQLDTESCESVTLHHHLRTLQTAMKVYKSKWDGIDPVFNHVGVLIPIPSAPPIYESTTDPSLPEAYRPANAISTSSFKHTWCELFRRHRALYLQVTTTLNFCIARGEQVGPQDLPEQLRPDFFTPASAAVKATRVGSPIPWAPQMVTLDNDSWLDSHNTSLDPLLAPGPQEETEHLTMNSREKHGDQFDDGLDAFSGSAIDSMFSMGLPTLGTLTPWDEFLEHQNNDAEL</sequence>
<accession>W9XM36</accession>
<dbReference type="AlphaFoldDB" id="W9XM36"/>
<gene>
    <name evidence="1" type="ORF">A1O5_05206</name>
</gene>
<organism evidence="1 2">
    <name type="scientific">Cladophialophora psammophila CBS 110553</name>
    <dbReference type="NCBI Taxonomy" id="1182543"/>
    <lineage>
        <taxon>Eukaryota</taxon>
        <taxon>Fungi</taxon>
        <taxon>Dikarya</taxon>
        <taxon>Ascomycota</taxon>
        <taxon>Pezizomycotina</taxon>
        <taxon>Eurotiomycetes</taxon>
        <taxon>Chaetothyriomycetidae</taxon>
        <taxon>Chaetothyriales</taxon>
        <taxon>Herpotrichiellaceae</taxon>
        <taxon>Cladophialophora</taxon>
    </lineage>
</organism>
<dbReference type="GeneID" id="19189925"/>
<keyword evidence="2" id="KW-1185">Reference proteome</keyword>
<dbReference type="HOGENOM" id="CLU_1042094_0_0_1"/>
<dbReference type="RefSeq" id="XP_007743998.1">
    <property type="nucleotide sequence ID" value="XM_007745808.1"/>
</dbReference>
<proteinExistence type="predicted"/>
<protein>
    <recommendedName>
        <fullName evidence="3">Transcription factor domain-containing protein</fullName>
    </recommendedName>
</protein>
<dbReference type="Proteomes" id="UP000019471">
    <property type="component" value="Unassembled WGS sequence"/>
</dbReference>
<evidence type="ECO:0000313" key="1">
    <source>
        <dbReference type="EMBL" id="EXJ71399.1"/>
    </source>
</evidence>
<name>W9XM36_9EURO</name>
<comment type="caution">
    <text evidence="1">The sequence shown here is derived from an EMBL/GenBank/DDBJ whole genome shotgun (WGS) entry which is preliminary data.</text>
</comment>
<evidence type="ECO:0000313" key="2">
    <source>
        <dbReference type="Proteomes" id="UP000019471"/>
    </source>
</evidence>
<dbReference type="EMBL" id="AMGX01000007">
    <property type="protein sequence ID" value="EXJ71399.1"/>
    <property type="molecule type" value="Genomic_DNA"/>
</dbReference>
<evidence type="ECO:0008006" key="3">
    <source>
        <dbReference type="Google" id="ProtNLM"/>
    </source>
</evidence>
<reference evidence="1 2" key="1">
    <citation type="submission" date="2013-03" db="EMBL/GenBank/DDBJ databases">
        <title>The Genome Sequence of Cladophialophora psammophila CBS 110553.</title>
        <authorList>
            <consortium name="The Broad Institute Genomics Platform"/>
            <person name="Cuomo C."/>
            <person name="de Hoog S."/>
            <person name="Gorbushina A."/>
            <person name="Walker B."/>
            <person name="Young S.K."/>
            <person name="Zeng Q."/>
            <person name="Gargeya S."/>
            <person name="Fitzgerald M."/>
            <person name="Haas B."/>
            <person name="Abouelleil A."/>
            <person name="Allen A.W."/>
            <person name="Alvarado L."/>
            <person name="Arachchi H.M."/>
            <person name="Berlin A.M."/>
            <person name="Chapman S.B."/>
            <person name="Gainer-Dewar J."/>
            <person name="Goldberg J."/>
            <person name="Griggs A."/>
            <person name="Gujja S."/>
            <person name="Hansen M."/>
            <person name="Howarth C."/>
            <person name="Imamovic A."/>
            <person name="Ireland A."/>
            <person name="Larimer J."/>
            <person name="McCowan C."/>
            <person name="Murphy C."/>
            <person name="Pearson M."/>
            <person name="Poon T.W."/>
            <person name="Priest M."/>
            <person name="Roberts A."/>
            <person name="Saif S."/>
            <person name="Shea T."/>
            <person name="Sisk P."/>
            <person name="Sykes S."/>
            <person name="Wortman J."/>
            <person name="Nusbaum C."/>
            <person name="Birren B."/>
        </authorList>
    </citation>
    <scope>NUCLEOTIDE SEQUENCE [LARGE SCALE GENOMIC DNA]</scope>
    <source>
        <strain evidence="1 2">CBS 110553</strain>
    </source>
</reference>